<evidence type="ECO:0000256" key="6">
    <source>
        <dbReference type="ARBA" id="ARBA00022989"/>
    </source>
</evidence>
<comment type="subunit">
    <text evidence="13">F-type ATPases have 2 components, F(1) - the catalytic core - and F(0) - the membrane proton channel. F(1) has five subunits: alpha(3), beta(3), gamma(1), delta(1), epsilon(1). F(0) has three main subunits: a(1), b(2) and c(10-14). The alpha and beta chains form an alternating ring which encloses part of the gamma chain. F(1) is attached to F(0) by a central stalk formed by the gamma and epsilon chains, while a peripheral stalk is formed by the delta and b chains.</text>
</comment>
<evidence type="ECO:0000313" key="16">
    <source>
        <dbReference type="EMBL" id="GLQ05692.1"/>
    </source>
</evidence>
<comment type="caution">
    <text evidence="16">The sequence shown here is derived from an EMBL/GenBank/DDBJ whole genome shotgun (WGS) entry which is preliminary data.</text>
</comment>
<evidence type="ECO:0000256" key="15">
    <source>
        <dbReference type="SAM" id="Coils"/>
    </source>
</evidence>
<reference evidence="16" key="2">
    <citation type="submission" date="2023-01" db="EMBL/GenBank/DDBJ databases">
        <title>Draft genome sequence of Sneathiella chinensis strain NBRC 103408.</title>
        <authorList>
            <person name="Sun Q."/>
            <person name="Mori K."/>
        </authorList>
    </citation>
    <scope>NUCLEOTIDE SEQUENCE</scope>
    <source>
        <strain evidence="16">NBRC 103408</strain>
    </source>
</reference>
<evidence type="ECO:0000256" key="8">
    <source>
        <dbReference type="ARBA" id="ARBA00023136"/>
    </source>
</evidence>
<keyword evidence="15" id="KW-0175">Coiled coil</keyword>
<comment type="subcellular location">
    <subcellularLocation>
        <location evidence="13">Cell membrane</location>
        <topology evidence="13">Single-pass membrane protein</topology>
    </subcellularLocation>
    <subcellularLocation>
        <location evidence="12">Endomembrane system</location>
        <topology evidence="12">Single-pass membrane protein</topology>
    </subcellularLocation>
</comment>
<dbReference type="Proteomes" id="UP001161409">
    <property type="component" value="Unassembled WGS sequence"/>
</dbReference>
<dbReference type="PANTHER" id="PTHR33445:SF1">
    <property type="entry name" value="ATP SYNTHASE SUBUNIT B"/>
    <property type="match status" value="1"/>
</dbReference>
<comment type="function">
    <text evidence="10 13">F(1)F(0) ATP synthase produces ATP from ADP in the presence of a proton or sodium gradient. F-type ATPases consist of two structural domains, F(1) containing the extramembraneous catalytic core and F(0) containing the membrane proton channel, linked together by a central stalk and a peripheral stalk. During catalysis, ATP synthesis in the catalytic domain of F(1) is coupled via a rotary mechanism of the central stalk subunits to proton translocation.</text>
</comment>
<keyword evidence="9 13" id="KW-0066">ATP synthesis</keyword>
<protein>
    <recommendedName>
        <fullName evidence="13">ATP synthase subunit b</fullName>
    </recommendedName>
    <alternativeName>
        <fullName evidence="13">ATP synthase F(0) sector subunit b</fullName>
    </alternativeName>
    <alternativeName>
        <fullName evidence="13">ATPase subunit I</fullName>
    </alternativeName>
    <alternativeName>
        <fullName evidence="13">F-type ATPase subunit b</fullName>
        <shortName evidence="13">F-ATPase subunit b</shortName>
    </alternativeName>
</protein>
<keyword evidence="7 13" id="KW-0406">Ion transport</keyword>
<dbReference type="EMBL" id="BSNF01000001">
    <property type="protein sequence ID" value="GLQ05692.1"/>
    <property type="molecule type" value="Genomic_DNA"/>
</dbReference>
<evidence type="ECO:0000256" key="9">
    <source>
        <dbReference type="ARBA" id="ARBA00023310"/>
    </source>
</evidence>
<keyword evidence="13" id="KW-1003">Cell membrane</keyword>
<dbReference type="SUPFAM" id="SSF58113">
    <property type="entry name" value="Apolipoprotein A-I"/>
    <property type="match status" value="1"/>
</dbReference>
<evidence type="ECO:0000256" key="2">
    <source>
        <dbReference type="ARBA" id="ARBA00022448"/>
    </source>
</evidence>
<keyword evidence="5 13" id="KW-0375">Hydrogen ion transport</keyword>
<sequence>MPQLNFADFPPQLVWLAISFVILYIAMAKIAIPRISEVLEGRQDRIAKDLDEARRLSEESEQAKTEYEAALEEARSKAHTMVAGLKAELAKEQDASKAELEAKLADNAKAAEESIANAKETALANVKSIAGEAAKAAVSKLVSLDVSDADLNAAVEANLKGKA</sequence>
<evidence type="ECO:0000256" key="11">
    <source>
        <dbReference type="ARBA" id="ARBA00025614"/>
    </source>
</evidence>
<evidence type="ECO:0000256" key="5">
    <source>
        <dbReference type="ARBA" id="ARBA00022781"/>
    </source>
</evidence>
<evidence type="ECO:0000256" key="3">
    <source>
        <dbReference type="ARBA" id="ARBA00022547"/>
    </source>
</evidence>
<keyword evidence="4 13" id="KW-0812">Transmembrane</keyword>
<evidence type="ECO:0000256" key="4">
    <source>
        <dbReference type="ARBA" id="ARBA00022692"/>
    </source>
</evidence>
<keyword evidence="3 13" id="KW-0138">CF(0)</keyword>
<dbReference type="CDD" id="cd06503">
    <property type="entry name" value="ATP-synt_Fo_b"/>
    <property type="match status" value="1"/>
</dbReference>
<feature type="coiled-coil region" evidence="15">
    <location>
        <begin position="46"/>
        <end position="77"/>
    </location>
</feature>
<dbReference type="PANTHER" id="PTHR33445">
    <property type="entry name" value="ATP SYNTHASE SUBUNIT B', CHLOROPLASTIC"/>
    <property type="match status" value="1"/>
</dbReference>
<dbReference type="InterPro" id="IPR002146">
    <property type="entry name" value="ATP_synth_b/b'su_bac/chlpt"/>
</dbReference>
<evidence type="ECO:0000256" key="12">
    <source>
        <dbReference type="ARBA" id="ARBA00037847"/>
    </source>
</evidence>
<dbReference type="Pfam" id="PF00430">
    <property type="entry name" value="ATP-synt_B"/>
    <property type="match status" value="1"/>
</dbReference>
<accession>A0ABQ5U0Q5</accession>
<gene>
    <name evidence="16" type="primary">atpF2</name>
    <name evidence="13" type="synonym">atpF</name>
    <name evidence="16" type="ORF">GCM10007924_09130</name>
</gene>
<keyword evidence="6 13" id="KW-1133">Transmembrane helix</keyword>
<proteinExistence type="inferred from homology"/>
<keyword evidence="17" id="KW-1185">Reference proteome</keyword>
<keyword evidence="8 13" id="KW-0472">Membrane</keyword>
<dbReference type="RefSeq" id="WP_169559667.1">
    <property type="nucleotide sequence ID" value="NZ_BSNF01000001.1"/>
</dbReference>
<feature type="transmembrane region" description="Helical" evidence="13">
    <location>
        <begin position="12"/>
        <end position="32"/>
    </location>
</feature>
<comment type="similarity">
    <text evidence="1 13 14">Belongs to the ATPase B chain family.</text>
</comment>
<evidence type="ECO:0000256" key="1">
    <source>
        <dbReference type="ARBA" id="ARBA00005513"/>
    </source>
</evidence>
<evidence type="ECO:0000313" key="17">
    <source>
        <dbReference type="Proteomes" id="UP001161409"/>
    </source>
</evidence>
<dbReference type="InterPro" id="IPR050059">
    <property type="entry name" value="ATP_synthase_B_chain"/>
</dbReference>
<evidence type="ECO:0000256" key="14">
    <source>
        <dbReference type="RuleBase" id="RU003848"/>
    </source>
</evidence>
<reference evidence="16" key="1">
    <citation type="journal article" date="2014" name="Int. J. Syst. Evol. Microbiol.">
        <title>Complete genome of a new Firmicutes species belonging to the dominant human colonic microbiota ('Ruminococcus bicirculans') reveals two chromosomes and a selective capacity to utilize plant glucans.</title>
        <authorList>
            <consortium name="NISC Comparative Sequencing Program"/>
            <person name="Wegmann U."/>
            <person name="Louis P."/>
            <person name="Goesmann A."/>
            <person name="Henrissat B."/>
            <person name="Duncan S.H."/>
            <person name="Flint H.J."/>
        </authorList>
    </citation>
    <scope>NUCLEOTIDE SEQUENCE</scope>
    <source>
        <strain evidence="16">NBRC 103408</strain>
    </source>
</reference>
<organism evidence="16 17">
    <name type="scientific">Sneathiella chinensis</name>
    <dbReference type="NCBI Taxonomy" id="349750"/>
    <lineage>
        <taxon>Bacteria</taxon>
        <taxon>Pseudomonadati</taxon>
        <taxon>Pseudomonadota</taxon>
        <taxon>Alphaproteobacteria</taxon>
        <taxon>Sneathiellales</taxon>
        <taxon>Sneathiellaceae</taxon>
        <taxon>Sneathiella</taxon>
    </lineage>
</organism>
<evidence type="ECO:0000256" key="7">
    <source>
        <dbReference type="ARBA" id="ARBA00023065"/>
    </source>
</evidence>
<keyword evidence="2 13" id="KW-0813">Transport</keyword>
<dbReference type="Gene3D" id="6.10.250.1580">
    <property type="match status" value="1"/>
</dbReference>
<comment type="function">
    <text evidence="11">Component of the F(0) channel, it forms part of the peripheral stalk, linking F(1) to F(0). The b'-subunit is a diverged and duplicated form of b found in plants and photosynthetic bacteria.</text>
</comment>
<name>A0ABQ5U0Q5_9PROT</name>
<dbReference type="HAMAP" id="MF_01398">
    <property type="entry name" value="ATP_synth_b_bprime"/>
    <property type="match status" value="1"/>
</dbReference>
<evidence type="ECO:0000256" key="10">
    <source>
        <dbReference type="ARBA" id="ARBA00025198"/>
    </source>
</evidence>
<evidence type="ECO:0000256" key="13">
    <source>
        <dbReference type="HAMAP-Rule" id="MF_01398"/>
    </source>
</evidence>